<proteinExistence type="predicted"/>
<comment type="caution">
    <text evidence="1">The sequence shown here is derived from an EMBL/GenBank/DDBJ whole genome shotgun (WGS) entry which is preliminary data.</text>
</comment>
<gene>
    <name evidence="1" type="ORF">STAS_27367</name>
</gene>
<accession>A0A5A7R121</accession>
<protein>
    <submittedName>
        <fullName evidence="1">Auxin-responsive GH3 family protein</fullName>
    </submittedName>
</protein>
<sequence length="139" mass="15742">AHTINLEGGWVPKLGCIAPTFQIAADTNPIWVHELLDASGRRWNTEMVKHLFSEQESEAILDIDTIEPDREGIWRWALNKKGLFTVAASYSFLIKEKVKVLDIAQGIRSVMVDSSEKQMTQYITPNPKARPSRTQCCRS</sequence>
<name>A0A5A7R121_STRAF</name>
<evidence type="ECO:0000313" key="2">
    <source>
        <dbReference type="Proteomes" id="UP000325081"/>
    </source>
</evidence>
<dbReference type="Proteomes" id="UP000325081">
    <property type="component" value="Unassembled WGS sequence"/>
</dbReference>
<keyword evidence="2" id="KW-1185">Reference proteome</keyword>
<dbReference type="AlphaFoldDB" id="A0A5A7R121"/>
<dbReference type="OrthoDB" id="1735862at2759"/>
<dbReference type="EMBL" id="BKCP01009070">
    <property type="protein sequence ID" value="GER50084.1"/>
    <property type="molecule type" value="Genomic_DNA"/>
</dbReference>
<organism evidence="1 2">
    <name type="scientific">Striga asiatica</name>
    <name type="common">Asiatic witchweed</name>
    <name type="synonym">Buchnera asiatica</name>
    <dbReference type="NCBI Taxonomy" id="4170"/>
    <lineage>
        <taxon>Eukaryota</taxon>
        <taxon>Viridiplantae</taxon>
        <taxon>Streptophyta</taxon>
        <taxon>Embryophyta</taxon>
        <taxon>Tracheophyta</taxon>
        <taxon>Spermatophyta</taxon>
        <taxon>Magnoliopsida</taxon>
        <taxon>eudicotyledons</taxon>
        <taxon>Gunneridae</taxon>
        <taxon>Pentapetalae</taxon>
        <taxon>asterids</taxon>
        <taxon>lamiids</taxon>
        <taxon>Lamiales</taxon>
        <taxon>Orobanchaceae</taxon>
        <taxon>Buchnereae</taxon>
        <taxon>Striga</taxon>
    </lineage>
</organism>
<reference evidence="2" key="1">
    <citation type="journal article" date="2019" name="Curr. Biol.">
        <title>Genome Sequence of Striga asiatica Provides Insight into the Evolution of Plant Parasitism.</title>
        <authorList>
            <person name="Yoshida S."/>
            <person name="Kim S."/>
            <person name="Wafula E.K."/>
            <person name="Tanskanen J."/>
            <person name="Kim Y.M."/>
            <person name="Honaas L."/>
            <person name="Yang Z."/>
            <person name="Spallek T."/>
            <person name="Conn C.E."/>
            <person name="Ichihashi Y."/>
            <person name="Cheong K."/>
            <person name="Cui S."/>
            <person name="Der J.P."/>
            <person name="Gundlach H."/>
            <person name="Jiao Y."/>
            <person name="Hori C."/>
            <person name="Ishida J.K."/>
            <person name="Kasahara H."/>
            <person name="Kiba T."/>
            <person name="Kim M.S."/>
            <person name="Koo N."/>
            <person name="Laohavisit A."/>
            <person name="Lee Y.H."/>
            <person name="Lumba S."/>
            <person name="McCourt P."/>
            <person name="Mortimer J.C."/>
            <person name="Mutuku J.M."/>
            <person name="Nomura T."/>
            <person name="Sasaki-Sekimoto Y."/>
            <person name="Seto Y."/>
            <person name="Wang Y."/>
            <person name="Wakatake T."/>
            <person name="Sakakibara H."/>
            <person name="Demura T."/>
            <person name="Yamaguchi S."/>
            <person name="Yoneyama K."/>
            <person name="Manabe R.I."/>
            <person name="Nelson D.C."/>
            <person name="Schulman A.H."/>
            <person name="Timko M.P."/>
            <person name="dePamphilis C.W."/>
            <person name="Choi D."/>
            <person name="Shirasu K."/>
        </authorList>
    </citation>
    <scope>NUCLEOTIDE SEQUENCE [LARGE SCALE GENOMIC DNA]</scope>
    <source>
        <strain evidence="2">cv. UVA1</strain>
    </source>
</reference>
<feature type="non-terminal residue" evidence="1">
    <location>
        <position position="1"/>
    </location>
</feature>
<evidence type="ECO:0000313" key="1">
    <source>
        <dbReference type="EMBL" id="GER50084.1"/>
    </source>
</evidence>